<dbReference type="Proteomes" id="UP001174694">
    <property type="component" value="Unassembled WGS sequence"/>
</dbReference>
<protein>
    <submittedName>
        <fullName evidence="1">Uncharacterized protein</fullName>
    </submittedName>
</protein>
<feature type="non-terminal residue" evidence="1">
    <location>
        <position position="1"/>
    </location>
</feature>
<evidence type="ECO:0000313" key="1">
    <source>
        <dbReference type="EMBL" id="KAJ9129592.1"/>
    </source>
</evidence>
<organism evidence="1 2">
    <name type="scientific">Pleurostoma richardsiae</name>
    <dbReference type="NCBI Taxonomy" id="41990"/>
    <lineage>
        <taxon>Eukaryota</taxon>
        <taxon>Fungi</taxon>
        <taxon>Dikarya</taxon>
        <taxon>Ascomycota</taxon>
        <taxon>Pezizomycotina</taxon>
        <taxon>Sordariomycetes</taxon>
        <taxon>Sordariomycetidae</taxon>
        <taxon>Calosphaeriales</taxon>
        <taxon>Pleurostomataceae</taxon>
        <taxon>Pleurostoma</taxon>
    </lineage>
</organism>
<accession>A0AA38R1X2</accession>
<dbReference type="EMBL" id="JANBVO010000162">
    <property type="protein sequence ID" value="KAJ9129592.1"/>
    <property type="molecule type" value="Genomic_DNA"/>
</dbReference>
<gene>
    <name evidence="1" type="ORF">NKR23_g12505</name>
</gene>
<name>A0AA38R1X2_9PEZI</name>
<comment type="caution">
    <text evidence="1">The sequence shown here is derived from an EMBL/GenBank/DDBJ whole genome shotgun (WGS) entry which is preliminary data.</text>
</comment>
<sequence length="91" mass="10343">ATSVFVKDEKERPRRCFLCVGAALALEPDHPLVEDLIHEFYTPSDLSKHFRRKHPKVLATDTKPECRVCDIALSHKMHLQNQALLVHGTVS</sequence>
<reference evidence="1" key="1">
    <citation type="submission" date="2022-07" db="EMBL/GenBank/DDBJ databases">
        <title>Fungi with potential for degradation of polypropylene.</title>
        <authorList>
            <person name="Gostincar C."/>
        </authorList>
    </citation>
    <scope>NUCLEOTIDE SEQUENCE</scope>
    <source>
        <strain evidence="1">EXF-13308</strain>
    </source>
</reference>
<evidence type="ECO:0000313" key="2">
    <source>
        <dbReference type="Proteomes" id="UP001174694"/>
    </source>
</evidence>
<dbReference type="AlphaFoldDB" id="A0AA38R1X2"/>
<proteinExistence type="predicted"/>
<keyword evidence="2" id="KW-1185">Reference proteome</keyword>